<evidence type="ECO:0000256" key="3">
    <source>
        <dbReference type="ARBA" id="ARBA00022617"/>
    </source>
</evidence>
<feature type="transmembrane region" description="Helical" evidence="8">
    <location>
        <begin position="39"/>
        <end position="57"/>
    </location>
</feature>
<protein>
    <submittedName>
        <fullName evidence="9">Cytochrome P450 86B1</fullName>
    </submittedName>
</protein>
<evidence type="ECO:0000256" key="4">
    <source>
        <dbReference type="ARBA" id="ARBA00022723"/>
    </source>
</evidence>
<organism evidence="9 10">
    <name type="scientific">Cardamine amara subsp. amara</name>
    <dbReference type="NCBI Taxonomy" id="228776"/>
    <lineage>
        <taxon>Eukaryota</taxon>
        <taxon>Viridiplantae</taxon>
        <taxon>Streptophyta</taxon>
        <taxon>Embryophyta</taxon>
        <taxon>Tracheophyta</taxon>
        <taxon>Spermatophyta</taxon>
        <taxon>Magnoliopsida</taxon>
        <taxon>eudicotyledons</taxon>
        <taxon>Gunneridae</taxon>
        <taxon>Pentapetalae</taxon>
        <taxon>rosids</taxon>
        <taxon>malvids</taxon>
        <taxon>Brassicales</taxon>
        <taxon>Brassicaceae</taxon>
        <taxon>Cardamineae</taxon>
        <taxon>Cardamine</taxon>
    </lineage>
</organism>
<evidence type="ECO:0000256" key="1">
    <source>
        <dbReference type="ARBA" id="ARBA00001971"/>
    </source>
</evidence>
<keyword evidence="4" id="KW-0479">Metal-binding</keyword>
<dbReference type="Pfam" id="PF00067">
    <property type="entry name" value="p450"/>
    <property type="match status" value="1"/>
</dbReference>
<keyword evidence="10" id="KW-1185">Reference proteome</keyword>
<gene>
    <name evidence="9" type="ORF">V5N11_024558</name>
</gene>
<evidence type="ECO:0000313" key="9">
    <source>
        <dbReference type="EMBL" id="KAL1196737.1"/>
    </source>
</evidence>
<keyword evidence="6" id="KW-0408">Iron</keyword>
<dbReference type="InterPro" id="IPR001128">
    <property type="entry name" value="Cyt_P450"/>
</dbReference>
<dbReference type="GO" id="GO:0004497">
    <property type="term" value="F:monooxygenase activity"/>
    <property type="evidence" value="ECO:0007669"/>
    <property type="project" value="UniProtKB-KW"/>
</dbReference>
<accession>A0ABD0ZQ54</accession>
<reference evidence="9 10" key="1">
    <citation type="submission" date="2024-04" db="EMBL/GenBank/DDBJ databases">
        <title>Genome assembly C_amara_ONT_v2.</title>
        <authorList>
            <person name="Yant L."/>
            <person name="Moore C."/>
            <person name="Slenker M."/>
        </authorList>
    </citation>
    <scope>NUCLEOTIDE SEQUENCE [LARGE SCALE GENOMIC DNA]</scope>
    <source>
        <tissue evidence="9">Leaf</tissue>
    </source>
</reference>
<dbReference type="AlphaFoldDB" id="A0ABD0ZQ54"/>
<keyword evidence="8" id="KW-0812">Transmembrane</keyword>
<sequence>MNSISSSYNLTASAVFVSSSFSGSHEPLVSRRLFFLRDVQILELLIALFVFVTIHSLRQKKHQGIPVWPFLGMLPSLIFAVRTNIYEWLSDVLISQDGTFRFIGPWFSNLNCVVTCDPRNVEHLLKTRFSIYPKGSYFRETVRDLLGDGIFNADDETWQRQRKTTSVEFHSAKFRQLTIQSLHELVHNRLLPVLETSEEIDLQDILLRLTFDNVCMIAFGEDPGCLGPNLPEILFAKAFEAHEVS</sequence>
<dbReference type="SUPFAM" id="SSF48264">
    <property type="entry name" value="Cytochrome P450"/>
    <property type="match status" value="1"/>
</dbReference>
<keyword evidence="8" id="KW-0472">Membrane</keyword>
<evidence type="ECO:0000256" key="7">
    <source>
        <dbReference type="ARBA" id="ARBA00023033"/>
    </source>
</evidence>
<dbReference type="GO" id="GO:0046872">
    <property type="term" value="F:metal ion binding"/>
    <property type="evidence" value="ECO:0007669"/>
    <property type="project" value="UniProtKB-KW"/>
</dbReference>
<keyword evidence="8" id="KW-1133">Transmembrane helix</keyword>
<evidence type="ECO:0000256" key="5">
    <source>
        <dbReference type="ARBA" id="ARBA00023002"/>
    </source>
</evidence>
<comment type="caution">
    <text evidence="9">The sequence shown here is derived from an EMBL/GenBank/DDBJ whole genome shotgun (WGS) entry which is preliminary data.</text>
</comment>
<proteinExistence type="inferred from homology"/>
<evidence type="ECO:0000256" key="6">
    <source>
        <dbReference type="ARBA" id="ARBA00023004"/>
    </source>
</evidence>
<dbReference type="Proteomes" id="UP001558713">
    <property type="component" value="Unassembled WGS sequence"/>
</dbReference>
<dbReference type="EMBL" id="JBANAX010000696">
    <property type="protein sequence ID" value="KAL1196737.1"/>
    <property type="molecule type" value="Genomic_DNA"/>
</dbReference>
<evidence type="ECO:0000313" key="10">
    <source>
        <dbReference type="Proteomes" id="UP001558713"/>
    </source>
</evidence>
<dbReference type="InterPro" id="IPR036396">
    <property type="entry name" value="Cyt_P450_sf"/>
</dbReference>
<evidence type="ECO:0000256" key="8">
    <source>
        <dbReference type="SAM" id="Phobius"/>
    </source>
</evidence>
<comment type="similarity">
    <text evidence="2">Belongs to the cytochrome P450 family.</text>
</comment>
<dbReference type="Gene3D" id="1.10.630.10">
    <property type="entry name" value="Cytochrome P450"/>
    <property type="match status" value="1"/>
</dbReference>
<keyword evidence="5" id="KW-0560">Oxidoreductase</keyword>
<dbReference type="PANTHER" id="PTHR24296">
    <property type="entry name" value="CYTOCHROME P450"/>
    <property type="match status" value="1"/>
</dbReference>
<name>A0ABD0ZQ54_CARAN</name>
<keyword evidence="3" id="KW-0349">Heme</keyword>
<keyword evidence="7" id="KW-0503">Monooxygenase</keyword>
<comment type="cofactor">
    <cofactor evidence="1">
        <name>heme</name>
        <dbReference type="ChEBI" id="CHEBI:30413"/>
    </cofactor>
</comment>
<evidence type="ECO:0000256" key="2">
    <source>
        <dbReference type="ARBA" id="ARBA00010617"/>
    </source>
</evidence>